<accession>A0A1G6KZI1</accession>
<gene>
    <name evidence="4" type="ORF">SAMN05216576_102295</name>
</gene>
<dbReference type="PRINTS" id="PR00081">
    <property type="entry name" value="GDHRDH"/>
</dbReference>
<dbReference type="CDD" id="cd05233">
    <property type="entry name" value="SDR_c"/>
    <property type="match status" value="1"/>
</dbReference>
<evidence type="ECO:0000256" key="2">
    <source>
        <dbReference type="ARBA" id="ARBA00023002"/>
    </source>
</evidence>
<dbReference type="GO" id="GO:0016491">
    <property type="term" value="F:oxidoreductase activity"/>
    <property type="evidence" value="ECO:0007669"/>
    <property type="project" value="UniProtKB-KW"/>
</dbReference>
<dbReference type="InterPro" id="IPR036291">
    <property type="entry name" value="NAD(P)-bd_dom_sf"/>
</dbReference>
<dbReference type="Pfam" id="PF13561">
    <property type="entry name" value="adh_short_C2"/>
    <property type="match status" value="1"/>
</dbReference>
<dbReference type="RefSeq" id="WP_055986698.1">
    <property type="nucleotide sequence ID" value="NZ_FMZQ01000002.1"/>
</dbReference>
<dbReference type="PROSITE" id="PS00061">
    <property type="entry name" value="ADH_SHORT"/>
    <property type="match status" value="1"/>
</dbReference>
<evidence type="ECO:0000256" key="1">
    <source>
        <dbReference type="ARBA" id="ARBA00006484"/>
    </source>
</evidence>
<organism evidence="4 5">
    <name type="scientific">Ectopseudomonas chengduensis</name>
    <dbReference type="NCBI Taxonomy" id="489632"/>
    <lineage>
        <taxon>Bacteria</taxon>
        <taxon>Pseudomonadati</taxon>
        <taxon>Pseudomonadota</taxon>
        <taxon>Gammaproteobacteria</taxon>
        <taxon>Pseudomonadales</taxon>
        <taxon>Pseudomonadaceae</taxon>
        <taxon>Ectopseudomonas</taxon>
    </lineage>
</organism>
<dbReference type="SUPFAM" id="SSF51735">
    <property type="entry name" value="NAD(P)-binding Rossmann-fold domains"/>
    <property type="match status" value="1"/>
</dbReference>
<sequence>MSTEPKISPVVLITGAAGGLGSALAARFVAGGWAVFATDANATGLAELGQRHALVGNLATDIRKPANCNAVVTAVIEAAGRLDALINAAGVWREGPVEAFSEEDFDLVLDVNLKASFFMCAAAIVHLRQTRGAIVNISSDAGRQGNPNAAAYCASKGGLSMFTKALALDLAPYGVRCNAVSPGDIETPMLKFQAEHYGNGDPDAYYRELLGKYPQGDQARFIQPEEVAELAFFLCQPGARSITGADLAIDQGISAGH</sequence>
<evidence type="ECO:0000313" key="4">
    <source>
        <dbReference type="EMBL" id="SDC36228.1"/>
    </source>
</evidence>
<dbReference type="PRINTS" id="PR00080">
    <property type="entry name" value="SDRFAMILY"/>
</dbReference>
<dbReference type="AlphaFoldDB" id="A0A1G6KZI1"/>
<feature type="domain" description="Ketoreductase" evidence="3">
    <location>
        <begin position="9"/>
        <end position="191"/>
    </location>
</feature>
<dbReference type="PANTHER" id="PTHR43639">
    <property type="entry name" value="OXIDOREDUCTASE, SHORT-CHAIN DEHYDROGENASE/REDUCTASE FAMILY (AFU_ORTHOLOGUE AFUA_5G02870)"/>
    <property type="match status" value="1"/>
</dbReference>
<dbReference type="InterPro" id="IPR057326">
    <property type="entry name" value="KR_dom"/>
</dbReference>
<keyword evidence="2" id="KW-0560">Oxidoreductase</keyword>
<proteinExistence type="inferred from homology"/>
<dbReference type="InterPro" id="IPR020904">
    <property type="entry name" value="Sc_DH/Rdtase_CS"/>
</dbReference>
<dbReference type="EMBL" id="FMZQ01000002">
    <property type="protein sequence ID" value="SDC36228.1"/>
    <property type="molecule type" value="Genomic_DNA"/>
</dbReference>
<evidence type="ECO:0000313" key="5">
    <source>
        <dbReference type="Proteomes" id="UP000199467"/>
    </source>
</evidence>
<keyword evidence="5" id="KW-1185">Reference proteome</keyword>
<comment type="similarity">
    <text evidence="1">Belongs to the short-chain dehydrogenases/reductases (SDR) family.</text>
</comment>
<reference evidence="5" key="1">
    <citation type="submission" date="2016-10" db="EMBL/GenBank/DDBJ databases">
        <authorList>
            <person name="Varghese N."/>
            <person name="Submissions S."/>
        </authorList>
    </citation>
    <scope>NUCLEOTIDE SEQUENCE [LARGE SCALE GENOMIC DNA]</scope>
    <source>
        <strain evidence="5">DSM 26382</strain>
    </source>
</reference>
<dbReference type="Proteomes" id="UP000199467">
    <property type="component" value="Unassembled WGS sequence"/>
</dbReference>
<name>A0A1G6KZI1_9GAMM</name>
<evidence type="ECO:0000259" key="3">
    <source>
        <dbReference type="SMART" id="SM00822"/>
    </source>
</evidence>
<protein>
    <submittedName>
        <fullName evidence="4">NAD(P)-dependent dehydrogenase, short-chain alcohol dehydrogenase family</fullName>
    </submittedName>
</protein>
<dbReference type="FunFam" id="3.40.50.720:FF:000084">
    <property type="entry name" value="Short-chain dehydrogenase reductase"/>
    <property type="match status" value="1"/>
</dbReference>
<dbReference type="SMART" id="SM00822">
    <property type="entry name" value="PKS_KR"/>
    <property type="match status" value="1"/>
</dbReference>
<dbReference type="InterPro" id="IPR002347">
    <property type="entry name" value="SDR_fam"/>
</dbReference>
<dbReference type="Gene3D" id="3.40.50.720">
    <property type="entry name" value="NAD(P)-binding Rossmann-like Domain"/>
    <property type="match status" value="1"/>
</dbReference>
<dbReference type="PANTHER" id="PTHR43639:SF1">
    <property type="entry name" value="SHORT-CHAIN DEHYDROGENASE_REDUCTASE FAMILY PROTEIN"/>
    <property type="match status" value="1"/>
</dbReference>